<dbReference type="Gene3D" id="3.40.50.150">
    <property type="entry name" value="Vaccinia Virus protein VP39"/>
    <property type="match status" value="1"/>
</dbReference>
<dbReference type="CDD" id="cd02440">
    <property type="entry name" value="AdoMet_MTases"/>
    <property type="match status" value="1"/>
</dbReference>
<gene>
    <name evidence="1" type="ORF">FNK824_LOCUS17413</name>
</gene>
<dbReference type="Pfam" id="PF13489">
    <property type="entry name" value="Methyltransf_23"/>
    <property type="match status" value="1"/>
</dbReference>
<dbReference type="SUPFAM" id="SSF53335">
    <property type="entry name" value="S-adenosyl-L-methionine-dependent methyltransferases"/>
    <property type="match status" value="1"/>
</dbReference>
<accession>A0A819DZM4</accession>
<name>A0A819DZM4_9BILA</name>
<dbReference type="EMBL" id="CAJOBE010002762">
    <property type="protein sequence ID" value="CAF3842164.1"/>
    <property type="molecule type" value="Genomic_DNA"/>
</dbReference>
<comment type="caution">
    <text evidence="1">The sequence shown here is derived from an EMBL/GenBank/DDBJ whole genome shotgun (WGS) entry which is preliminary data.</text>
</comment>
<proteinExistence type="predicted"/>
<dbReference type="AlphaFoldDB" id="A0A819DZM4"/>
<organism evidence="1 2">
    <name type="scientific">Rotaria sordida</name>
    <dbReference type="NCBI Taxonomy" id="392033"/>
    <lineage>
        <taxon>Eukaryota</taxon>
        <taxon>Metazoa</taxon>
        <taxon>Spiralia</taxon>
        <taxon>Gnathifera</taxon>
        <taxon>Rotifera</taxon>
        <taxon>Eurotatoria</taxon>
        <taxon>Bdelloidea</taxon>
        <taxon>Philodinida</taxon>
        <taxon>Philodinidae</taxon>
        <taxon>Rotaria</taxon>
    </lineage>
</organism>
<protein>
    <submittedName>
        <fullName evidence="1">Uncharacterized protein</fullName>
    </submittedName>
</protein>
<reference evidence="1" key="1">
    <citation type="submission" date="2021-02" db="EMBL/GenBank/DDBJ databases">
        <authorList>
            <person name="Nowell W R."/>
        </authorList>
    </citation>
    <scope>NUCLEOTIDE SEQUENCE</scope>
</reference>
<evidence type="ECO:0000313" key="1">
    <source>
        <dbReference type="EMBL" id="CAF3842164.1"/>
    </source>
</evidence>
<evidence type="ECO:0000313" key="2">
    <source>
        <dbReference type="Proteomes" id="UP000663874"/>
    </source>
</evidence>
<dbReference type="InterPro" id="IPR029063">
    <property type="entry name" value="SAM-dependent_MTases_sf"/>
</dbReference>
<dbReference type="Proteomes" id="UP000663874">
    <property type="component" value="Unassembled WGS sequence"/>
</dbReference>
<sequence length="499" mass="58799">MHDNEQVNQYSTAKCFILSYFTPSYFSSKRIYNSLYFTLLYPLNNIAQLSEDPDEDEVLFNLNACSQIESIQENESLQIIKMNLSNEGQKITKDFIELTQKETEGIRNDCTQQWDLPSPKSCTATSDDCFYHPEYGIGEISHDRWMHAISSEKSAWSGTKRSDDRSSDHLAGFNYYKELPNNLGDVLEVGCGPFTQTRPILNLKNRQFDIKSITLWEPSAIYYVQYVKNCVYKNGKINGFPNLTTIVVSAGAEQLRFMNSYDTIIMINVLEHVQNSYEILQNIYNALRPNGILVLGERWWDHYNWHISSITADRVLHPIRIKYRVWQYFTSFFKPLYDARNHRSYLKYRGNGSYYIEKQMIILKQFLCYLFSVQCQLTTLRLDISNELMDSNIHRCLTSNSHLSSNFMRCQPQSCSMTLRRLFIQLKYTCFWENIIKHVPNLEQMLVQFDSSLRLDPLWKSHVEMLRKSNRNWSNKVPKLRYLSLQTSIYEDLQFVYLK</sequence>